<dbReference type="Proteomes" id="UP000637002">
    <property type="component" value="Unassembled WGS sequence"/>
</dbReference>
<dbReference type="Gene3D" id="3.30.470.20">
    <property type="entry name" value="ATP-grasp fold, B domain"/>
    <property type="match status" value="1"/>
</dbReference>
<dbReference type="InterPro" id="IPR013815">
    <property type="entry name" value="ATP_grasp_subdomain_1"/>
</dbReference>
<dbReference type="GO" id="GO:0005524">
    <property type="term" value="F:ATP binding"/>
    <property type="evidence" value="ECO:0007669"/>
    <property type="project" value="InterPro"/>
</dbReference>
<dbReference type="Pfam" id="PF13380">
    <property type="entry name" value="CoA_binding_2"/>
    <property type="match status" value="1"/>
</dbReference>
<dbReference type="InterPro" id="IPR036291">
    <property type="entry name" value="NAD(P)-bd_dom_sf"/>
</dbReference>
<reference evidence="3" key="1">
    <citation type="journal article" date="2014" name="Int. J. Syst. Evol. Microbiol.">
        <title>Complete genome sequence of Corynebacterium casei LMG S-19264T (=DSM 44701T), isolated from a smear-ripened cheese.</title>
        <authorList>
            <consortium name="US DOE Joint Genome Institute (JGI-PGF)"/>
            <person name="Walter F."/>
            <person name="Albersmeier A."/>
            <person name="Kalinowski J."/>
            <person name="Ruckert C."/>
        </authorList>
    </citation>
    <scope>NUCLEOTIDE SEQUENCE</scope>
    <source>
        <strain evidence="3">CGMCC 1.12919</strain>
    </source>
</reference>
<dbReference type="Pfam" id="PF13607">
    <property type="entry name" value="Succ_CoA_lig"/>
    <property type="match status" value="1"/>
</dbReference>
<dbReference type="Gene3D" id="3.40.50.720">
    <property type="entry name" value="NAD(P)-binding Rossmann-like Domain"/>
    <property type="match status" value="1"/>
</dbReference>
<dbReference type="InterPro" id="IPR032875">
    <property type="entry name" value="Succ_CoA_lig_flav_dom"/>
</dbReference>
<evidence type="ECO:0000313" key="3">
    <source>
        <dbReference type="EMBL" id="GGC55397.1"/>
    </source>
</evidence>
<dbReference type="EMBL" id="BMGG01000002">
    <property type="protein sequence ID" value="GGC55397.1"/>
    <property type="molecule type" value="Genomic_DNA"/>
</dbReference>
<keyword evidence="1" id="KW-0816">Tricarboxylic acid cycle</keyword>
<dbReference type="Pfam" id="PF13549">
    <property type="entry name" value="ATP-grasp_5"/>
    <property type="match status" value="1"/>
</dbReference>
<organism evidence="3 4">
    <name type="scientific">Chelatococcus reniformis</name>
    <dbReference type="NCBI Taxonomy" id="1494448"/>
    <lineage>
        <taxon>Bacteria</taxon>
        <taxon>Pseudomonadati</taxon>
        <taxon>Pseudomonadota</taxon>
        <taxon>Alphaproteobacteria</taxon>
        <taxon>Hyphomicrobiales</taxon>
        <taxon>Chelatococcaceae</taxon>
        <taxon>Chelatococcus</taxon>
    </lineage>
</organism>
<dbReference type="SUPFAM" id="SSF56059">
    <property type="entry name" value="Glutathione synthetase ATP-binding domain-like"/>
    <property type="match status" value="1"/>
</dbReference>
<dbReference type="RefSeq" id="WP_188608309.1">
    <property type="nucleotide sequence ID" value="NZ_BMGG01000002.1"/>
</dbReference>
<sequence>MPQRSANIVGTEAGGRRFIDALLAPRSIALVGASDEAAKTAGRPLQFLRAAGYEGTIFPVNARRDSVQGERAWRSLADLPEAPEHAFILTPTDAAVAAVAECAAAGVKVATVLAAGFSDAGAEGQARQASLARIAAETGLRILGPSSLGVVNGRARLVLTANAAFAEPGLPAGGTFVASQSGSLIGALVSRGKARGIGFAGLVSVGGEVDLGIGEICTATLDDPGIDAYLLFLEGIRRADDLRAFALEAARRGKPIVAYKLGRSAAAAELAVSHTGALAGEDAAVDAFLSDLGIARVDTFEGLLEAPALLRRTQPRRAASRVPTVGVVTTTGGGAAMAVDQLALRGIDVAAPSEETFRRLAAAGVEAAHGRIVDLTLAGTRPPVMKAALDTLLAAPEFDLVLAVVGSSARSRPDLAVAPIAASLGATKPLAAFIVPEAPEALRRLEEAGVPAFRTPESCADAVGAALLRRPPTAIARPAVAPALPGSSLDELEAYGVLGRLGVPHAPAVALTIGEPVPAELPFAYPVAAKLLSHAVTHKSDVGGVVLAITGREELDRAIRDIAAAAARHGVSAERVLVQPMRAALGEALVGYRVDPQVGPLIMLAAGGVLTELYRDRSLRAAPIDTETAWAMIAEVKGLRALEGYRGRPAGDMEALAQVLVAMSHLAGLADPGIYEAEVNPLLIGPVGQGVEAVDAVVRLKDNTTTRGDEEGDR</sequence>
<proteinExistence type="predicted"/>
<dbReference type="AlphaFoldDB" id="A0A916X8W1"/>
<dbReference type="SUPFAM" id="SSF52210">
    <property type="entry name" value="Succinyl-CoA synthetase domains"/>
    <property type="match status" value="2"/>
</dbReference>
<dbReference type="PANTHER" id="PTHR42793:SF4">
    <property type="entry name" value="BLL6376 PROTEIN"/>
    <property type="match status" value="1"/>
</dbReference>
<gene>
    <name evidence="3" type="primary">bioW</name>
    <name evidence="3" type="ORF">GCM10010994_12840</name>
</gene>
<keyword evidence="3" id="KW-0436">Ligase</keyword>
<feature type="domain" description="CoA-binding" evidence="2">
    <location>
        <begin position="22"/>
        <end position="117"/>
    </location>
</feature>
<dbReference type="InterPro" id="IPR016102">
    <property type="entry name" value="Succinyl-CoA_synth-like"/>
</dbReference>
<evidence type="ECO:0000259" key="2">
    <source>
        <dbReference type="SMART" id="SM00881"/>
    </source>
</evidence>
<name>A0A916X8W1_9HYPH</name>
<reference evidence="3" key="2">
    <citation type="submission" date="2020-09" db="EMBL/GenBank/DDBJ databases">
        <authorList>
            <person name="Sun Q."/>
            <person name="Zhou Y."/>
        </authorList>
    </citation>
    <scope>NUCLEOTIDE SEQUENCE</scope>
    <source>
        <strain evidence="3">CGMCC 1.12919</strain>
    </source>
</reference>
<dbReference type="Gene3D" id="3.40.50.261">
    <property type="entry name" value="Succinyl-CoA synthetase domains"/>
    <property type="match status" value="2"/>
</dbReference>
<dbReference type="Gene3D" id="3.30.1490.20">
    <property type="entry name" value="ATP-grasp fold, A domain"/>
    <property type="match status" value="1"/>
</dbReference>
<accession>A0A916X8W1</accession>
<keyword evidence="4" id="KW-1185">Reference proteome</keyword>
<comment type="caution">
    <text evidence="3">The sequence shown here is derived from an EMBL/GenBank/DDBJ whole genome shotgun (WGS) entry which is preliminary data.</text>
</comment>
<dbReference type="SMART" id="SM00881">
    <property type="entry name" value="CoA_binding"/>
    <property type="match status" value="1"/>
</dbReference>
<protein>
    <submittedName>
        <fullName evidence="3">6-carboxyhexanoate--CoA ligase</fullName>
    </submittedName>
</protein>
<evidence type="ECO:0000313" key="4">
    <source>
        <dbReference type="Proteomes" id="UP000637002"/>
    </source>
</evidence>
<dbReference type="SUPFAM" id="SSF51735">
    <property type="entry name" value="NAD(P)-binding Rossmann-fold domains"/>
    <property type="match status" value="1"/>
</dbReference>
<dbReference type="GO" id="GO:0016874">
    <property type="term" value="F:ligase activity"/>
    <property type="evidence" value="ECO:0007669"/>
    <property type="project" value="UniProtKB-KW"/>
</dbReference>
<dbReference type="InterPro" id="IPR003781">
    <property type="entry name" value="CoA-bd"/>
</dbReference>
<dbReference type="GO" id="GO:0006099">
    <property type="term" value="P:tricarboxylic acid cycle"/>
    <property type="evidence" value="ECO:0007669"/>
    <property type="project" value="UniProtKB-KW"/>
</dbReference>
<evidence type="ECO:0000256" key="1">
    <source>
        <dbReference type="ARBA" id="ARBA00022532"/>
    </source>
</evidence>
<dbReference type="PANTHER" id="PTHR42793">
    <property type="entry name" value="COA BINDING DOMAIN CONTAINING PROTEIN"/>
    <property type="match status" value="1"/>
</dbReference>